<dbReference type="AlphaFoldDB" id="A0A1C4AXH7"/>
<dbReference type="SUPFAM" id="SSF56281">
    <property type="entry name" value="Metallo-hydrolase/oxidoreductase"/>
    <property type="match status" value="1"/>
</dbReference>
<dbReference type="OrthoDB" id="9803916at2"/>
<keyword evidence="1" id="KW-0540">Nuclease</keyword>
<dbReference type="Proteomes" id="UP000199268">
    <property type="component" value="Unassembled WGS sequence"/>
</dbReference>
<evidence type="ECO:0000256" key="1">
    <source>
        <dbReference type="ARBA" id="ARBA00022839"/>
    </source>
</evidence>
<organism evidence="4 5">
    <name type="scientific">Weissella bombi</name>
    <dbReference type="NCBI Taxonomy" id="1505725"/>
    <lineage>
        <taxon>Bacteria</taxon>
        <taxon>Bacillati</taxon>
        <taxon>Bacillota</taxon>
        <taxon>Bacilli</taxon>
        <taxon>Lactobacillales</taxon>
        <taxon>Lactobacillaceae</taxon>
        <taxon>Weissella</taxon>
    </lineage>
</organism>
<protein>
    <submittedName>
        <fullName evidence="4">Ribonuclease J</fullName>
    </submittedName>
</protein>
<dbReference type="InterPro" id="IPR001279">
    <property type="entry name" value="Metallo-B-lactamas"/>
</dbReference>
<feature type="domain" description="Metallo-beta-lactamase" evidence="3">
    <location>
        <begin position="15"/>
        <end position="194"/>
    </location>
</feature>
<keyword evidence="1" id="KW-0269">Exonuclease</keyword>
<dbReference type="InterPro" id="IPR036866">
    <property type="entry name" value="RibonucZ/Hydroxyglut_hydro"/>
</dbReference>
<dbReference type="PANTHER" id="PTHR43694:SF1">
    <property type="entry name" value="RIBONUCLEASE J"/>
    <property type="match status" value="1"/>
</dbReference>
<dbReference type="Gene3D" id="3.40.50.10710">
    <property type="entry name" value="Metallo-hydrolase/oxidoreductase"/>
    <property type="match status" value="1"/>
</dbReference>
<dbReference type="RefSeq" id="WP_092462818.1">
    <property type="nucleotide sequence ID" value="NZ_BJEE01000006.1"/>
</dbReference>
<dbReference type="PANTHER" id="PTHR43694">
    <property type="entry name" value="RIBONUCLEASE J"/>
    <property type="match status" value="1"/>
</dbReference>
<dbReference type="Gene3D" id="3.60.15.10">
    <property type="entry name" value="Ribonuclease Z/Hydroxyacylglutathione hydrolase-like"/>
    <property type="match status" value="1"/>
</dbReference>
<dbReference type="GO" id="GO:0003723">
    <property type="term" value="F:RNA binding"/>
    <property type="evidence" value="ECO:0007669"/>
    <property type="project" value="UniProtKB-KW"/>
</dbReference>
<accession>A0A1C4AXH7</accession>
<keyword evidence="1" id="KW-0378">Hydrolase</keyword>
<sequence>MQTIVRVLQGLDTIGGNIVAFEREDSRVVMDFGTTFGPTNDDTQSLLTERKLPNIPEFFLSEVKGHFTHNAIFISHLHIDHMGALQYLADTVDVYMSPEAIQLYLTLQSLNSEPATKANLKPIFPEKPVQVGELTVTAYLSDHDITGAYMFRIQDGFHEFVHSGDVRYDGPHSERVDYWTKILHDNQPDLFFIEGTEFSFENKSQHRETEASLLLDFEKVLQQTNELVVINPYQRNIERLFSLQMIARKMGRELVWNHEFATILKNQTAKHVHEIAVDVSWSEIEQEPNKYVVQNSFNDLNDLNKMNNFVYLHMNGEPLGDYDGRYAILENYLTVRNIPLQLMGASGHATETDLLKIAAAVNAKLTVPWHSFKPELENRALQKLGLKTNLPHLDEPMIFED</sequence>
<dbReference type="STRING" id="1505725.GA0061074_10781"/>
<proteinExistence type="predicted"/>
<dbReference type="SMART" id="SM00849">
    <property type="entry name" value="Lactamase_B"/>
    <property type="match status" value="1"/>
</dbReference>
<name>A0A1C4AXH7_9LACO</name>
<dbReference type="GO" id="GO:0004527">
    <property type="term" value="F:exonuclease activity"/>
    <property type="evidence" value="ECO:0007669"/>
    <property type="project" value="UniProtKB-KW"/>
</dbReference>
<keyword evidence="5" id="KW-1185">Reference proteome</keyword>
<evidence type="ECO:0000313" key="5">
    <source>
        <dbReference type="Proteomes" id="UP000199268"/>
    </source>
</evidence>
<dbReference type="InterPro" id="IPR042173">
    <property type="entry name" value="RNase_J_2"/>
</dbReference>
<reference evidence="5" key="1">
    <citation type="submission" date="2016-08" db="EMBL/GenBank/DDBJ databases">
        <authorList>
            <person name="Varghese N."/>
            <person name="Submissions Spin"/>
        </authorList>
    </citation>
    <scope>NUCLEOTIDE SEQUENCE [LARGE SCALE GENOMIC DNA]</scope>
    <source>
        <strain evidence="5">R-53094</strain>
    </source>
</reference>
<gene>
    <name evidence="4" type="ORF">GA0061074_10781</name>
</gene>
<dbReference type="EMBL" id="FMAO01000007">
    <property type="protein sequence ID" value="SCB99295.1"/>
    <property type="molecule type" value="Genomic_DNA"/>
</dbReference>
<dbReference type="Pfam" id="PF12706">
    <property type="entry name" value="Lactamase_B_2"/>
    <property type="match status" value="1"/>
</dbReference>
<evidence type="ECO:0000256" key="2">
    <source>
        <dbReference type="ARBA" id="ARBA00022884"/>
    </source>
</evidence>
<keyword evidence="2" id="KW-0694">RNA-binding</keyword>
<evidence type="ECO:0000259" key="3">
    <source>
        <dbReference type="SMART" id="SM00849"/>
    </source>
</evidence>
<evidence type="ECO:0000313" key="4">
    <source>
        <dbReference type="EMBL" id="SCB99295.1"/>
    </source>
</evidence>